<dbReference type="Proteomes" id="UP000001075">
    <property type="component" value="Unassembled WGS sequence"/>
</dbReference>
<dbReference type="CDD" id="cd07765">
    <property type="entry name" value="KRAB_A-box"/>
    <property type="match status" value="1"/>
</dbReference>
<evidence type="ECO:0000313" key="3">
    <source>
        <dbReference type="EMBL" id="EGV98064.1"/>
    </source>
</evidence>
<dbReference type="PANTHER" id="PTHR23232">
    <property type="entry name" value="KRAB DOMAIN C2H2 ZINC FINGER"/>
    <property type="match status" value="1"/>
</dbReference>
<dbReference type="Gene3D" id="6.10.140.140">
    <property type="match status" value="1"/>
</dbReference>
<proteinExistence type="predicted"/>
<dbReference type="InParanoid" id="G3IF07"/>
<dbReference type="InterPro" id="IPR050169">
    <property type="entry name" value="Krueppel_C2H2_ZnF"/>
</dbReference>
<dbReference type="Pfam" id="PF01352">
    <property type="entry name" value="KRAB"/>
    <property type="match status" value="1"/>
</dbReference>
<accession>G3IF07</accession>
<feature type="region of interest" description="Disordered" evidence="1">
    <location>
        <begin position="169"/>
        <end position="191"/>
    </location>
</feature>
<evidence type="ECO:0000313" key="4">
    <source>
        <dbReference type="Proteomes" id="UP000001075"/>
    </source>
</evidence>
<dbReference type="EMBL" id="JH002304">
    <property type="protein sequence ID" value="EGV98064.1"/>
    <property type="molecule type" value="Genomic_DNA"/>
</dbReference>
<dbReference type="SUPFAM" id="SSF109640">
    <property type="entry name" value="KRAB domain (Kruppel-associated box)"/>
    <property type="match status" value="1"/>
</dbReference>
<organism evidence="3 4">
    <name type="scientific">Cricetulus griseus</name>
    <name type="common">Chinese hamster</name>
    <name type="synonym">Cricetulus barabensis griseus</name>
    <dbReference type="NCBI Taxonomy" id="10029"/>
    <lineage>
        <taxon>Eukaryota</taxon>
        <taxon>Metazoa</taxon>
        <taxon>Chordata</taxon>
        <taxon>Craniata</taxon>
        <taxon>Vertebrata</taxon>
        <taxon>Euteleostomi</taxon>
        <taxon>Mammalia</taxon>
        <taxon>Eutheria</taxon>
        <taxon>Euarchontoglires</taxon>
        <taxon>Glires</taxon>
        <taxon>Rodentia</taxon>
        <taxon>Myomorpha</taxon>
        <taxon>Muroidea</taxon>
        <taxon>Cricetidae</taxon>
        <taxon>Cricetinae</taxon>
        <taxon>Cricetulus</taxon>
    </lineage>
</organism>
<gene>
    <name evidence="3" type="ORF">I79_022319</name>
</gene>
<feature type="compositionally biased region" description="Polar residues" evidence="1">
    <location>
        <begin position="180"/>
        <end position="191"/>
    </location>
</feature>
<feature type="domain" description="KRAB" evidence="2">
    <location>
        <begin position="5"/>
        <end position="76"/>
    </location>
</feature>
<name>G3IF07_CRIGR</name>
<dbReference type="eggNOG" id="KOG1721">
    <property type="taxonomic scope" value="Eukaryota"/>
</dbReference>
<dbReference type="GO" id="GO:0006355">
    <property type="term" value="P:regulation of DNA-templated transcription"/>
    <property type="evidence" value="ECO:0007669"/>
    <property type="project" value="InterPro"/>
</dbReference>
<dbReference type="InterPro" id="IPR001909">
    <property type="entry name" value="KRAB"/>
</dbReference>
<dbReference type="PROSITE" id="PS50805">
    <property type="entry name" value="KRAB"/>
    <property type="match status" value="1"/>
</dbReference>
<reference evidence="4" key="1">
    <citation type="journal article" date="2011" name="Nat. Biotechnol.">
        <title>The genomic sequence of the Chinese hamster ovary (CHO)-K1 cell line.</title>
        <authorList>
            <person name="Xu X."/>
            <person name="Nagarajan H."/>
            <person name="Lewis N.E."/>
            <person name="Pan S."/>
            <person name="Cai Z."/>
            <person name="Liu X."/>
            <person name="Chen W."/>
            <person name="Xie M."/>
            <person name="Wang W."/>
            <person name="Hammond S."/>
            <person name="Andersen M.R."/>
            <person name="Neff N."/>
            <person name="Passarelli B."/>
            <person name="Koh W."/>
            <person name="Fan H.C."/>
            <person name="Wang J."/>
            <person name="Gui Y."/>
            <person name="Lee K.H."/>
            <person name="Betenbaugh M.J."/>
            <person name="Quake S.R."/>
            <person name="Famili I."/>
            <person name="Palsson B.O."/>
            <person name="Wang J."/>
        </authorList>
    </citation>
    <scope>NUCLEOTIDE SEQUENCE [LARGE SCALE GENOMIC DNA]</scope>
    <source>
        <strain evidence="4">CHO K1 cell line</strain>
    </source>
</reference>
<dbReference type="AlphaFoldDB" id="G3IF07"/>
<evidence type="ECO:0000256" key="1">
    <source>
        <dbReference type="SAM" id="MobiDB-lite"/>
    </source>
</evidence>
<protein>
    <submittedName>
        <fullName evidence="3">Zinc finger protein 790</fullName>
    </submittedName>
</protein>
<sequence length="191" mass="22094">MAHVMTFRDVAIDFSPEEWECLTLEQRHLYRDVMLENYSHLVSVGLCIYQPHEFPVLAKEQDAFMDLGSEGRRCCPDIDPVWRKNKVLPKDSTRAGQLSQWEVLETDTNHSLEGLCPRADWEGKGQVPTPRETQEECFKQMTLTYEKLLMAFNQCPRLHIEEKASGFKSEKSFSFAEDPTQPQLIHTGEQS</sequence>
<evidence type="ECO:0000259" key="2">
    <source>
        <dbReference type="PROSITE" id="PS50805"/>
    </source>
</evidence>
<dbReference type="InterPro" id="IPR036051">
    <property type="entry name" value="KRAB_dom_sf"/>
</dbReference>
<dbReference type="SMART" id="SM00349">
    <property type="entry name" value="KRAB"/>
    <property type="match status" value="1"/>
</dbReference>
<dbReference type="PANTHER" id="PTHR23232:SF163">
    <property type="entry name" value="ZINC FINGER PROTEIN 589"/>
    <property type="match status" value="1"/>
</dbReference>
<dbReference type="PaxDb" id="10029-XP_007621804.1"/>